<feature type="binding site" evidence="8">
    <location>
        <position position="109"/>
    </location>
    <ligand>
        <name>S-adenosyl-L-methionine</name>
        <dbReference type="ChEBI" id="CHEBI:59789"/>
    </ligand>
</feature>
<keyword evidence="12" id="KW-1185">Reference proteome</keyword>
<evidence type="ECO:0000256" key="9">
    <source>
        <dbReference type="SAM" id="MobiDB-lite"/>
    </source>
</evidence>
<dbReference type="NCBIfam" id="NF000499">
    <property type="entry name" value="Erm23S_rRNA_broad"/>
    <property type="match status" value="1"/>
</dbReference>
<name>A0ABS2WLY4_9BACL</name>
<evidence type="ECO:0000256" key="1">
    <source>
        <dbReference type="ARBA" id="ARBA00016505"/>
    </source>
</evidence>
<gene>
    <name evidence="11" type="primary">erm</name>
    <name evidence="11" type="ORF">JQC72_12960</name>
</gene>
<evidence type="ECO:0000256" key="5">
    <source>
        <dbReference type="ARBA" id="ARBA00022884"/>
    </source>
</evidence>
<feature type="binding site" evidence="8">
    <location>
        <position position="93"/>
    </location>
    <ligand>
        <name>S-adenosyl-L-methionine</name>
        <dbReference type="ChEBI" id="CHEBI:59789"/>
    </ligand>
</feature>
<dbReference type="PANTHER" id="PTHR11727">
    <property type="entry name" value="DIMETHYLADENOSINE TRANSFERASE"/>
    <property type="match status" value="1"/>
</dbReference>
<evidence type="ECO:0000256" key="7">
    <source>
        <dbReference type="ARBA" id="ARBA00030809"/>
    </source>
</evidence>
<dbReference type="Gene3D" id="3.40.50.150">
    <property type="entry name" value="Vaccinia Virus protein VP39"/>
    <property type="match status" value="1"/>
</dbReference>
<comment type="caution">
    <text evidence="11">The sequence shown here is derived from an EMBL/GenBank/DDBJ whole genome shotgun (WGS) entry which is preliminary data.</text>
</comment>
<evidence type="ECO:0000313" key="11">
    <source>
        <dbReference type="EMBL" id="MBN2910409.1"/>
    </source>
</evidence>
<evidence type="ECO:0000256" key="6">
    <source>
        <dbReference type="ARBA" id="ARBA00029941"/>
    </source>
</evidence>
<feature type="domain" description="Ribosomal RNA adenine methylase transferase N-terminal" evidence="10">
    <location>
        <begin position="27"/>
        <end position="192"/>
    </location>
</feature>
<proteinExistence type="inferred from homology"/>
<dbReference type="PROSITE" id="PS01131">
    <property type="entry name" value="RRNA_A_DIMETH"/>
    <property type="match status" value="1"/>
</dbReference>
<dbReference type="PROSITE" id="PS51689">
    <property type="entry name" value="SAM_RNA_A_N6_MT"/>
    <property type="match status" value="1"/>
</dbReference>
<evidence type="ECO:0000256" key="2">
    <source>
        <dbReference type="ARBA" id="ARBA00022603"/>
    </source>
</evidence>
<sequence length="275" mass="31476">MKNKRQRQHHKEGSNFPGQHLMHSKRLTQSLVEMAGVESNELVLDIGAGKGALTLPLAQRAGKVWAIENDPQFVEKLREKFGKAKNVTIIAKDFLQVNLPRKPFCVVASIPYSITTPILGKLMDQPTIPMKKALLVIEKGAAKRFTASPVIRPRILTWRMYFDLKMEQTLPPHHFSPPPRVDSAVLFIKKKTKPLIPDWCHALFLSLASYGLKRAEWPMDQVLKGVFTGPQITRLVKELGVTRDCPIGWLREEQWATVFHSMIRYVLPYRWPKKK</sequence>
<feature type="binding site" evidence="8">
    <location>
        <position position="68"/>
    </location>
    <ligand>
        <name>S-adenosyl-L-methionine</name>
        <dbReference type="ChEBI" id="CHEBI:59789"/>
    </ligand>
</feature>
<accession>A0ABS2WLY4</accession>
<keyword evidence="3 8" id="KW-0808">Transferase</keyword>
<keyword evidence="4 8" id="KW-0949">S-adenosyl-L-methionine</keyword>
<organism evidence="11 12">
    <name type="scientific">Polycladomyces zharkentensis</name>
    <dbReference type="NCBI Taxonomy" id="2807616"/>
    <lineage>
        <taxon>Bacteria</taxon>
        <taxon>Bacillati</taxon>
        <taxon>Bacillota</taxon>
        <taxon>Bacilli</taxon>
        <taxon>Bacillales</taxon>
        <taxon>Thermoactinomycetaceae</taxon>
        <taxon>Polycladomyces</taxon>
    </lineage>
</organism>
<evidence type="ECO:0000313" key="12">
    <source>
        <dbReference type="Proteomes" id="UP001177120"/>
    </source>
</evidence>
<dbReference type="InterPro" id="IPR020598">
    <property type="entry name" value="rRNA_Ade_methylase_Trfase_N"/>
</dbReference>
<dbReference type="Proteomes" id="UP001177120">
    <property type="component" value="Unassembled WGS sequence"/>
</dbReference>
<feature type="region of interest" description="Disordered" evidence="9">
    <location>
        <begin position="1"/>
        <end position="20"/>
    </location>
</feature>
<dbReference type="GO" id="GO:0032259">
    <property type="term" value="P:methylation"/>
    <property type="evidence" value="ECO:0007669"/>
    <property type="project" value="UniProtKB-KW"/>
</dbReference>
<dbReference type="RefSeq" id="WP_205496338.1">
    <property type="nucleotide sequence ID" value="NZ_JAFHAP010000011.1"/>
</dbReference>
<evidence type="ECO:0000259" key="10">
    <source>
        <dbReference type="SMART" id="SM00650"/>
    </source>
</evidence>
<dbReference type="SMART" id="SM00650">
    <property type="entry name" value="rADc"/>
    <property type="match status" value="1"/>
</dbReference>
<dbReference type="InterPro" id="IPR029063">
    <property type="entry name" value="SAM-dependent_MTases_sf"/>
</dbReference>
<feature type="compositionally biased region" description="Basic residues" evidence="9">
    <location>
        <begin position="1"/>
        <end position="10"/>
    </location>
</feature>
<dbReference type="InterPro" id="IPR001737">
    <property type="entry name" value="KsgA/Erm"/>
</dbReference>
<comment type="similarity">
    <text evidence="8">Belongs to the class I-like SAM-binding methyltransferase superfamily. rRNA adenine N(6)-methyltransferase family.</text>
</comment>
<dbReference type="InterPro" id="IPR020596">
    <property type="entry name" value="rRNA_Ade_Mease_Trfase_CS"/>
</dbReference>
<protein>
    <recommendedName>
        <fullName evidence="1">rRNA adenine N-6-methyltransferase</fullName>
    </recommendedName>
    <alternativeName>
        <fullName evidence="7">Erythromycin resistance protein</fullName>
    </alternativeName>
    <alternativeName>
        <fullName evidence="6">Macrolide-lincosamide-streptogramin B resistance protein</fullName>
    </alternativeName>
</protein>
<feature type="binding site" evidence="8">
    <location>
        <position position="22"/>
    </location>
    <ligand>
        <name>S-adenosyl-L-methionine</name>
        <dbReference type="ChEBI" id="CHEBI:59789"/>
    </ligand>
</feature>
<feature type="binding site" evidence="8">
    <location>
        <position position="47"/>
    </location>
    <ligand>
        <name>S-adenosyl-L-methionine</name>
        <dbReference type="ChEBI" id="CHEBI:59789"/>
    </ligand>
</feature>
<dbReference type="EMBL" id="JAFHAP010000011">
    <property type="protein sequence ID" value="MBN2910409.1"/>
    <property type="molecule type" value="Genomic_DNA"/>
</dbReference>
<dbReference type="InterPro" id="IPR023165">
    <property type="entry name" value="rRNA_Ade_diMease-like_C"/>
</dbReference>
<dbReference type="PANTHER" id="PTHR11727:SF7">
    <property type="entry name" value="DIMETHYLADENOSINE TRANSFERASE-RELATED"/>
    <property type="match status" value="1"/>
</dbReference>
<evidence type="ECO:0000256" key="3">
    <source>
        <dbReference type="ARBA" id="ARBA00022679"/>
    </source>
</evidence>
<dbReference type="SUPFAM" id="SSF53335">
    <property type="entry name" value="S-adenosyl-L-methionine-dependent methyltransferases"/>
    <property type="match status" value="1"/>
</dbReference>
<dbReference type="GO" id="GO:0008168">
    <property type="term" value="F:methyltransferase activity"/>
    <property type="evidence" value="ECO:0007669"/>
    <property type="project" value="UniProtKB-KW"/>
</dbReference>
<keyword evidence="2 8" id="KW-0489">Methyltransferase</keyword>
<dbReference type="Gene3D" id="1.10.8.100">
    <property type="entry name" value="Ribosomal RNA adenine dimethylase-like, domain 2"/>
    <property type="match status" value="1"/>
</dbReference>
<evidence type="ECO:0000256" key="8">
    <source>
        <dbReference type="PROSITE-ProRule" id="PRU01026"/>
    </source>
</evidence>
<reference evidence="11" key="1">
    <citation type="journal article" date="2024" name="Int. J. Syst. Evol. Microbiol.">
        <title>Polycladomyces zharkentensis sp. nov., a novel thermophilic cellulose- and starch-degrading member of the Bacillota from a geothermal aquifer in Kazakhstan.</title>
        <authorList>
            <person name="Mashzhan A."/>
            <person name="Kistaubayeva A."/>
            <person name="Javier-Lopez R."/>
            <person name="Bissenova U."/>
            <person name="Bissenbay A."/>
            <person name="Birkeland N.K."/>
        </authorList>
    </citation>
    <scope>NUCLEOTIDE SEQUENCE</scope>
    <source>
        <strain evidence="11">ZKZ2T</strain>
    </source>
</reference>
<feature type="binding site" evidence="8">
    <location>
        <position position="20"/>
    </location>
    <ligand>
        <name>S-adenosyl-L-methionine</name>
        <dbReference type="ChEBI" id="CHEBI:59789"/>
    </ligand>
</feature>
<dbReference type="Pfam" id="PF00398">
    <property type="entry name" value="RrnaAD"/>
    <property type="match status" value="1"/>
</dbReference>
<dbReference type="CDD" id="cd02440">
    <property type="entry name" value="AdoMet_MTases"/>
    <property type="match status" value="1"/>
</dbReference>
<evidence type="ECO:0000256" key="4">
    <source>
        <dbReference type="ARBA" id="ARBA00022691"/>
    </source>
</evidence>
<keyword evidence="5 8" id="KW-0694">RNA-binding</keyword>